<dbReference type="GO" id="GO:0016757">
    <property type="term" value="F:glycosyltransferase activity"/>
    <property type="evidence" value="ECO:0007669"/>
    <property type="project" value="UniProtKB-ARBA"/>
</dbReference>
<dbReference type="SUPFAM" id="SSF53756">
    <property type="entry name" value="UDP-Glycosyltransferase/glycogen phosphorylase"/>
    <property type="match status" value="1"/>
</dbReference>
<dbReference type="InterPro" id="IPR028098">
    <property type="entry name" value="Glyco_trans_4-like_N"/>
</dbReference>
<dbReference type="PANTHER" id="PTHR12526:SF638">
    <property type="entry name" value="SPORE COAT PROTEIN SA"/>
    <property type="match status" value="1"/>
</dbReference>
<name>A0A845M7R8_9RHOB</name>
<protein>
    <submittedName>
        <fullName evidence="2">Glycosyltransferase</fullName>
    </submittedName>
</protein>
<feature type="domain" description="Glycosyltransferase subfamily 4-like N-terminal" evidence="1">
    <location>
        <begin position="25"/>
        <end position="171"/>
    </location>
</feature>
<dbReference type="AlphaFoldDB" id="A0A845M7R8"/>
<evidence type="ECO:0000313" key="2">
    <source>
        <dbReference type="EMBL" id="MZR13837.1"/>
    </source>
</evidence>
<proteinExistence type="predicted"/>
<organism evidence="2 3">
    <name type="scientific">Maritimibacter harenae</name>
    <dbReference type="NCBI Taxonomy" id="2606218"/>
    <lineage>
        <taxon>Bacteria</taxon>
        <taxon>Pseudomonadati</taxon>
        <taxon>Pseudomonadota</taxon>
        <taxon>Alphaproteobacteria</taxon>
        <taxon>Rhodobacterales</taxon>
        <taxon>Roseobacteraceae</taxon>
        <taxon>Maritimibacter</taxon>
    </lineage>
</organism>
<dbReference type="Gene3D" id="3.40.50.2000">
    <property type="entry name" value="Glycogen Phosphorylase B"/>
    <property type="match status" value="2"/>
</dbReference>
<reference evidence="2 3" key="1">
    <citation type="submission" date="2019-12" db="EMBL/GenBank/DDBJ databases">
        <title>Maritimibacter sp. nov. sp. isolated from sea sand.</title>
        <authorList>
            <person name="Kim J."/>
            <person name="Jeong S.E."/>
            <person name="Jung H.S."/>
            <person name="Jeon C.O."/>
        </authorList>
    </citation>
    <scope>NUCLEOTIDE SEQUENCE [LARGE SCALE GENOMIC DNA]</scope>
    <source>
        <strain evidence="2 3">DP07</strain>
    </source>
</reference>
<dbReference type="Proteomes" id="UP000467322">
    <property type="component" value="Unassembled WGS sequence"/>
</dbReference>
<dbReference type="RefSeq" id="WP_161351972.1">
    <property type="nucleotide sequence ID" value="NZ_WTUX01000017.1"/>
</dbReference>
<sequence length="382" mass="41619">MGHVDRRLKILISVNAAWNVWNFRRPLVEAMLAAGHEVTILAPEDDTVPRLQAMGCRVRHLKMSVKGLNPLQDYGLQRRFARVFAEQRPDVILSFTIKNNIFGALAAKSARIPFVPNVTGLGTAFLSGGLLRSVAVALYRTAFRNLPVVFFQNEDDRALFLELGLVSQKQAQLLPGSGIDLARFAPAAFPAESTAPVFLMIARLLRDKGVLEYVEAARRVRSDHPEARFQVLGATDAINRTAIDRATVQGWEEEGVIEYLGTVDDVRPAITAAHCVVLPSYREGAPRTLIEAAAMARPVIATDVPGCRTVLDEGRTGFFCDVRSGESLAAACARVLALPHLQRAAMGQAGRAKMEAEFDQAIVVDAYRAALRDVVPNGQLGA</sequence>
<dbReference type="CDD" id="cd03808">
    <property type="entry name" value="GT4_CapM-like"/>
    <property type="match status" value="1"/>
</dbReference>
<dbReference type="Pfam" id="PF13692">
    <property type="entry name" value="Glyco_trans_1_4"/>
    <property type="match status" value="1"/>
</dbReference>
<accession>A0A845M7R8</accession>
<dbReference type="PANTHER" id="PTHR12526">
    <property type="entry name" value="GLYCOSYLTRANSFERASE"/>
    <property type="match status" value="1"/>
</dbReference>
<comment type="caution">
    <text evidence="2">The sequence shown here is derived from an EMBL/GenBank/DDBJ whole genome shotgun (WGS) entry which is preliminary data.</text>
</comment>
<evidence type="ECO:0000259" key="1">
    <source>
        <dbReference type="Pfam" id="PF13579"/>
    </source>
</evidence>
<evidence type="ECO:0000313" key="3">
    <source>
        <dbReference type="Proteomes" id="UP000467322"/>
    </source>
</evidence>
<gene>
    <name evidence="2" type="ORF">GQE99_12515</name>
</gene>
<dbReference type="Pfam" id="PF13579">
    <property type="entry name" value="Glyco_trans_4_4"/>
    <property type="match status" value="1"/>
</dbReference>
<dbReference type="EMBL" id="WTUX01000017">
    <property type="protein sequence ID" value="MZR13837.1"/>
    <property type="molecule type" value="Genomic_DNA"/>
</dbReference>
<keyword evidence="3" id="KW-1185">Reference proteome</keyword>
<keyword evidence="2" id="KW-0808">Transferase</keyword>